<evidence type="ECO:0000313" key="2">
    <source>
        <dbReference type="Proteomes" id="UP000276215"/>
    </source>
</evidence>
<protein>
    <submittedName>
        <fullName evidence="1">Uncharacterized protein</fullName>
    </submittedName>
</protein>
<proteinExistence type="predicted"/>
<keyword evidence="2" id="KW-1185">Reference proteome</keyword>
<reference evidence="1 2" key="1">
    <citation type="journal article" date="2018" name="Nat. Ecol. Evol.">
        <title>Pezizomycetes genomes reveal the molecular basis of ectomycorrhizal truffle lifestyle.</title>
        <authorList>
            <person name="Murat C."/>
            <person name="Payen T."/>
            <person name="Noel B."/>
            <person name="Kuo A."/>
            <person name="Morin E."/>
            <person name="Chen J."/>
            <person name="Kohler A."/>
            <person name="Krizsan K."/>
            <person name="Balestrini R."/>
            <person name="Da Silva C."/>
            <person name="Montanini B."/>
            <person name="Hainaut M."/>
            <person name="Levati E."/>
            <person name="Barry K.W."/>
            <person name="Belfiori B."/>
            <person name="Cichocki N."/>
            <person name="Clum A."/>
            <person name="Dockter R.B."/>
            <person name="Fauchery L."/>
            <person name="Guy J."/>
            <person name="Iotti M."/>
            <person name="Le Tacon F."/>
            <person name="Lindquist E.A."/>
            <person name="Lipzen A."/>
            <person name="Malagnac F."/>
            <person name="Mello A."/>
            <person name="Molinier V."/>
            <person name="Miyauchi S."/>
            <person name="Poulain J."/>
            <person name="Riccioni C."/>
            <person name="Rubini A."/>
            <person name="Sitrit Y."/>
            <person name="Splivallo R."/>
            <person name="Traeger S."/>
            <person name="Wang M."/>
            <person name="Zifcakova L."/>
            <person name="Wipf D."/>
            <person name="Zambonelli A."/>
            <person name="Paolocci F."/>
            <person name="Nowrousian M."/>
            <person name="Ottonello S."/>
            <person name="Baldrian P."/>
            <person name="Spatafora J.W."/>
            <person name="Henrissat B."/>
            <person name="Nagy L.G."/>
            <person name="Aury J.M."/>
            <person name="Wincker P."/>
            <person name="Grigoriev I.V."/>
            <person name="Bonfante P."/>
            <person name="Martin F.M."/>
        </authorList>
    </citation>
    <scope>NUCLEOTIDE SEQUENCE [LARGE SCALE GENOMIC DNA]</scope>
    <source>
        <strain evidence="1 2">120613-1</strain>
    </source>
</reference>
<dbReference type="EMBL" id="ML120405">
    <property type="protein sequence ID" value="RPA97326.1"/>
    <property type="molecule type" value="Genomic_DNA"/>
</dbReference>
<gene>
    <name evidence="1" type="ORF">L873DRAFT_1809844</name>
</gene>
<dbReference type="Proteomes" id="UP000276215">
    <property type="component" value="Unassembled WGS sequence"/>
</dbReference>
<dbReference type="AlphaFoldDB" id="A0A3N4JGD0"/>
<sequence length="61" mass="7083">MLGDHKIWAHARHLVGLAIMIQNFLFCPIDIMSDELFLVVYESIGRWCGLKLNTTDNTHRQ</sequence>
<evidence type="ECO:0000313" key="1">
    <source>
        <dbReference type="EMBL" id="RPA97326.1"/>
    </source>
</evidence>
<name>A0A3N4JGD0_9PEZI</name>
<accession>A0A3N4JGD0</accession>
<organism evidence="1 2">
    <name type="scientific">Choiromyces venosus 120613-1</name>
    <dbReference type="NCBI Taxonomy" id="1336337"/>
    <lineage>
        <taxon>Eukaryota</taxon>
        <taxon>Fungi</taxon>
        <taxon>Dikarya</taxon>
        <taxon>Ascomycota</taxon>
        <taxon>Pezizomycotina</taxon>
        <taxon>Pezizomycetes</taxon>
        <taxon>Pezizales</taxon>
        <taxon>Tuberaceae</taxon>
        <taxon>Choiromyces</taxon>
    </lineage>
</organism>